<feature type="compositionally biased region" description="Polar residues" evidence="1">
    <location>
        <begin position="18"/>
        <end position="31"/>
    </location>
</feature>
<accession>A0A5C6PEW7</accession>
<protein>
    <submittedName>
        <fullName evidence="2">Uncharacterized protein</fullName>
    </submittedName>
</protein>
<dbReference type="AlphaFoldDB" id="A0A5C6PEW7"/>
<evidence type="ECO:0000313" key="2">
    <source>
        <dbReference type="EMBL" id="TWW77885.1"/>
    </source>
</evidence>
<keyword evidence="3" id="KW-1185">Reference proteome</keyword>
<gene>
    <name evidence="2" type="ORF">D4764_11G0000060</name>
</gene>
<sequence length="86" mass="9050">MPGAERPVSGDKTAPRPSCTSGNKNAGQDTSDPGPAARLFYLLLTTSWFLVGLLTPHTCTVAARVHVAQLSGWLGVLSLTNLSRCL</sequence>
<organism evidence="2 3">
    <name type="scientific">Takifugu flavidus</name>
    <name type="common">sansaifugu</name>
    <dbReference type="NCBI Taxonomy" id="433684"/>
    <lineage>
        <taxon>Eukaryota</taxon>
        <taxon>Metazoa</taxon>
        <taxon>Chordata</taxon>
        <taxon>Craniata</taxon>
        <taxon>Vertebrata</taxon>
        <taxon>Euteleostomi</taxon>
        <taxon>Actinopterygii</taxon>
        <taxon>Neopterygii</taxon>
        <taxon>Teleostei</taxon>
        <taxon>Neoteleostei</taxon>
        <taxon>Acanthomorphata</taxon>
        <taxon>Eupercaria</taxon>
        <taxon>Tetraodontiformes</taxon>
        <taxon>Tetradontoidea</taxon>
        <taxon>Tetraodontidae</taxon>
        <taxon>Takifugu</taxon>
    </lineage>
</organism>
<dbReference type="EMBL" id="RHFK02000003">
    <property type="protein sequence ID" value="TWW77885.1"/>
    <property type="molecule type" value="Genomic_DNA"/>
</dbReference>
<reference evidence="2 3" key="1">
    <citation type="submission" date="2019-04" db="EMBL/GenBank/DDBJ databases">
        <title>Chromosome genome assembly for Takifugu flavidus.</title>
        <authorList>
            <person name="Xiao S."/>
        </authorList>
    </citation>
    <scope>NUCLEOTIDE SEQUENCE [LARGE SCALE GENOMIC DNA]</scope>
    <source>
        <strain evidence="2">HTHZ2018</strain>
        <tissue evidence="2">Muscle</tissue>
    </source>
</reference>
<comment type="caution">
    <text evidence="2">The sequence shown here is derived from an EMBL/GenBank/DDBJ whole genome shotgun (WGS) entry which is preliminary data.</text>
</comment>
<dbReference type="Proteomes" id="UP000324091">
    <property type="component" value="Chromosome 11"/>
</dbReference>
<feature type="region of interest" description="Disordered" evidence="1">
    <location>
        <begin position="1"/>
        <end position="33"/>
    </location>
</feature>
<proteinExistence type="predicted"/>
<name>A0A5C6PEW7_9TELE</name>
<evidence type="ECO:0000313" key="3">
    <source>
        <dbReference type="Proteomes" id="UP000324091"/>
    </source>
</evidence>
<evidence type="ECO:0000256" key="1">
    <source>
        <dbReference type="SAM" id="MobiDB-lite"/>
    </source>
</evidence>